<feature type="signal peptide" evidence="1">
    <location>
        <begin position="1"/>
        <end position="24"/>
    </location>
</feature>
<feature type="chain" id="PRO_5038362086" description="EfeO-type cupredoxin-like domain-containing protein" evidence="1">
    <location>
        <begin position="25"/>
        <end position="124"/>
    </location>
</feature>
<evidence type="ECO:0000256" key="1">
    <source>
        <dbReference type="SAM" id="SignalP"/>
    </source>
</evidence>
<reference evidence="2" key="1">
    <citation type="journal article" date="2013" name="Int. J. Syst. Evol. Microbiol.">
        <title>Polycladomyces abyssicola gen. nov., sp. nov., a thermophilic filamentous bacterium isolated from hemipelagic sediment.</title>
        <authorList>
            <person name="Tsubouchi T."/>
            <person name="Shimane Y."/>
            <person name="Mori K."/>
            <person name="Usui K."/>
            <person name="Hiraki T."/>
            <person name="Tame A."/>
            <person name="Uematsu K."/>
            <person name="Maruyama T."/>
            <person name="Hatada Y."/>
        </authorList>
    </citation>
    <scope>NUCLEOTIDE SEQUENCE</scope>
    <source>
        <strain evidence="2">JIR-001</strain>
    </source>
</reference>
<dbReference type="RefSeq" id="WP_212772573.1">
    <property type="nucleotide sequence ID" value="NZ_AP024601.1"/>
</dbReference>
<evidence type="ECO:0008006" key="4">
    <source>
        <dbReference type="Google" id="ProtNLM"/>
    </source>
</evidence>
<name>A0A8D5UHY4_9BACL</name>
<keyword evidence="1" id="KW-0732">Signal</keyword>
<dbReference type="EMBL" id="AP024601">
    <property type="protein sequence ID" value="BCU82210.1"/>
    <property type="molecule type" value="Genomic_DNA"/>
</dbReference>
<keyword evidence="3" id="KW-1185">Reference proteome</keyword>
<dbReference type="AlphaFoldDB" id="A0A8D5UHY4"/>
<protein>
    <recommendedName>
        <fullName evidence="4">EfeO-type cupredoxin-like domain-containing protein</fullName>
    </recommendedName>
</protein>
<proteinExistence type="predicted"/>
<accession>A0A8D5UHY4</accession>
<gene>
    <name evidence="2" type="ORF">JIR001_19930</name>
</gene>
<dbReference type="Proteomes" id="UP000677436">
    <property type="component" value="Chromosome"/>
</dbReference>
<reference evidence="2" key="2">
    <citation type="journal article" date="2021" name="Microbiol. Resour. Announc.">
        <title>Complete Genome Sequence of Polycladomyces abyssicola JIR-001T, Isolated from Hemipelagic Sediment in Deep Seawater.</title>
        <authorList>
            <person name="Tsubouchi T."/>
            <person name="Kaneko Y."/>
        </authorList>
    </citation>
    <scope>NUCLEOTIDE SEQUENCE</scope>
    <source>
        <strain evidence="2">JIR-001</strain>
    </source>
</reference>
<organism evidence="2 3">
    <name type="scientific">Polycladomyces abyssicola</name>
    <dbReference type="NCBI Taxonomy" id="1125966"/>
    <lineage>
        <taxon>Bacteria</taxon>
        <taxon>Bacillati</taxon>
        <taxon>Bacillota</taxon>
        <taxon>Bacilli</taxon>
        <taxon>Bacillales</taxon>
        <taxon>Thermoactinomycetaceae</taxon>
        <taxon>Polycladomyces</taxon>
    </lineage>
</organism>
<sequence length="124" mass="13587">MSRTWTAFLTIAVFLSFSTISTMADAETEVHLKLNPGNYTISTQPVDMKTGPLQLYLKNSGKNPVHYYVIEYCAPATDVCPVMAEGSVKPGKAVARVQKVPAAKYIFKVDCPSGKCRASGYFKQ</sequence>
<evidence type="ECO:0000313" key="3">
    <source>
        <dbReference type="Proteomes" id="UP000677436"/>
    </source>
</evidence>
<evidence type="ECO:0000313" key="2">
    <source>
        <dbReference type="EMBL" id="BCU82210.1"/>
    </source>
</evidence>
<dbReference type="KEGG" id="pabs:JIR001_19930"/>